<name>A0A326U5M0_THEHA</name>
<dbReference type="PANTHER" id="PTHR34106:SF5">
    <property type="entry name" value="GLYCOSIDASE"/>
    <property type="match status" value="1"/>
</dbReference>
<dbReference type="PIRSF" id="PIRSF016202">
    <property type="entry name" value="PH1107"/>
    <property type="match status" value="1"/>
</dbReference>
<dbReference type="RefSeq" id="WP_211326176.1">
    <property type="nucleotide sequence ID" value="NZ_BIFX01000001.1"/>
</dbReference>
<dbReference type="PANTHER" id="PTHR34106">
    <property type="entry name" value="GLYCOSIDASE"/>
    <property type="match status" value="1"/>
</dbReference>
<dbReference type="AlphaFoldDB" id="A0A326U5M0"/>
<keyword evidence="4" id="KW-0378">Hydrolase</keyword>
<evidence type="ECO:0000256" key="2">
    <source>
        <dbReference type="ARBA" id="ARBA00022679"/>
    </source>
</evidence>
<reference evidence="4 5" key="1">
    <citation type="submission" date="2018-06" db="EMBL/GenBank/DDBJ databases">
        <title>Genomic Encyclopedia of Archaeal and Bacterial Type Strains, Phase II (KMG-II): from individual species to whole genera.</title>
        <authorList>
            <person name="Goeker M."/>
        </authorList>
    </citation>
    <scope>NUCLEOTIDE SEQUENCE [LARGE SCALE GENOMIC DNA]</scope>
    <source>
        <strain evidence="4 5">ATCC BAA-1881</strain>
    </source>
</reference>
<evidence type="ECO:0000256" key="3">
    <source>
        <dbReference type="ARBA" id="ARBA00024356"/>
    </source>
</evidence>
<evidence type="ECO:0000256" key="1">
    <source>
        <dbReference type="ARBA" id="ARBA00022676"/>
    </source>
</evidence>
<dbReference type="GO" id="GO:0016787">
    <property type="term" value="F:hydrolase activity"/>
    <property type="evidence" value="ECO:0007669"/>
    <property type="project" value="UniProtKB-KW"/>
</dbReference>
<keyword evidence="1" id="KW-0328">Glycosyltransferase</keyword>
<dbReference type="Gene3D" id="2.115.10.20">
    <property type="entry name" value="Glycosyl hydrolase domain, family 43"/>
    <property type="match status" value="1"/>
</dbReference>
<keyword evidence="5" id="KW-1185">Reference proteome</keyword>
<dbReference type="InterPro" id="IPR023296">
    <property type="entry name" value="Glyco_hydro_beta-prop_sf"/>
</dbReference>
<dbReference type="GO" id="GO:0016757">
    <property type="term" value="F:glycosyltransferase activity"/>
    <property type="evidence" value="ECO:0007669"/>
    <property type="project" value="UniProtKB-KW"/>
</dbReference>
<dbReference type="Proteomes" id="UP000248806">
    <property type="component" value="Unassembled WGS sequence"/>
</dbReference>
<sequence length="352" mass="39367">MSDFAQRFETNPLLRPRDVKPSMEGLVVECLLNPGAFQFQGKTGLLLRVAERPEQSEDEVSALTIDPTTESGLQILKCKKDDPELDYGSDPRGFGYKGKWYLTTLSHLRLAWSEDGVHFTVDEKPTLLGDGELETFGIEDCRVLQLEGRYYLTYTAVSENGYGVGMISTEDWQTFKRHGMILPPPNKDCALFPEKINGYYYAMHRPTLGNEGLGGNYIWISKSPDLVHWGEHTCVLKSRPGMWDSVRVGAGAAPTRTDEGWLEIYHGADEQNRYCLGAVLFDLNDPTKVLARSTKPLMEPIAPYERTGFFGNVVFANGVIEHGDTLTVYYGASDEVVCGATFSIREILNSLR</sequence>
<dbReference type="EMBL" id="QKUF01000009">
    <property type="protein sequence ID" value="PZW29231.1"/>
    <property type="molecule type" value="Genomic_DNA"/>
</dbReference>
<keyword evidence="2" id="KW-0808">Transferase</keyword>
<dbReference type="CDD" id="cd18612">
    <property type="entry name" value="GH130_Lin0857-like"/>
    <property type="match status" value="1"/>
</dbReference>
<evidence type="ECO:0000313" key="5">
    <source>
        <dbReference type="Proteomes" id="UP000248806"/>
    </source>
</evidence>
<evidence type="ECO:0000313" key="4">
    <source>
        <dbReference type="EMBL" id="PZW29231.1"/>
    </source>
</evidence>
<accession>A0A326U5M0</accession>
<gene>
    <name evidence="4" type="ORF">EI42_02953</name>
</gene>
<dbReference type="Pfam" id="PF04041">
    <property type="entry name" value="Glyco_hydro_130"/>
    <property type="match status" value="1"/>
</dbReference>
<comment type="similarity">
    <text evidence="3">Belongs to the glycosyl hydrolase 130 family.</text>
</comment>
<dbReference type="InterPro" id="IPR007184">
    <property type="entry name" value="Mannoside_phosphorylase"/>
</dbReference>
<proteinExistence type="inferred from homology"/>
<organism evidence="4 5">
    <name type="scientific">Thermosporothrix hazakensis</name>
    <dbReference type="NCBI Taxonomy" id="644383"/>
    <lineage>
        <taxon>Bacteria</taxon>
        <taxon>Bacillati</taxon>
        <taxon>Chloroflexota</taxon>
        <taxon>Ktedonobacteria</taxon>
        <taxon>Ktedonobacterales</taxon>
        <taxon>Thermosporotrichaceae</taxon>
        <taxon>Thermosporothrix</taxon>
    </lineage>
</organism>
<protein>
    <submittedName>
        <fullName evidence="4">Putative GH43/DUF377 family glycosyl hydrolase</fullName>
    </submittedName>
</protein>
<comment type="caution">
    <text evidence="4">The sequence shown here is derived from an EMBL/GenBank/DDBJ whole genome shotgun (WGS) entry which is preliminary data.</text>
</comment>
<dbReference type="SUPFAM" id="SSF75005">
    <property type="entry name" value="Arabinanase/levansucrase/invertase"/>
    <property type="match status" value="1"/>
</dbReference>